<dbReference type="InterPro" id="IPR020891">
    <property type="entry name" value="UPF0758_CS"/>
</dbReference>
<keyword evidence="3" id="KW-0479">Metal-binding</keyword>
<dbReference type="GO" id="GO:0046872">
    <property type="term" value="F:metal ion binding"/>
    <property type="evidence" value="ECO:0007669"/>
    <property type="project" value="UniProtKB-KW"/>
</dbReference>
<evidence type="ECO:0000256" key="6">
    <source>
        <dbReference type="ARBA" id="ARBA00023049"/>
    </source>
</evidence>
<feature type="domain" description="MPN" evidence="7">
    <location>
        <begin position="1"/>
        <end position="89"/>
    </location>
</feature>
<accession>A0A7X8H001</accession>
<keyword evidence="4" id="KW-0378">Hydrolase</keyword>
<dbReference type="EMBL" id="JAAYSM010000183">
    <property type="protein sequence ID" value="NLJ18354.1"/>
    <property type="molecule type" value="Genomic_DNA"/>
</dbReference>
<dbReference type="SUPFAM" id="SSF102712">
    <property type="entry name" value="JAB1/MPN domain"/>
    <property type="match status" value="1"/>
</dbReference>
<dbReference type="Gene3D" id="3.40.140.10">
    <property type="entry name" value="Cytidine Deaminase, domain 2"/>
    <property type="match status" value="1"/>
</dbReference>
<sequence>MHVPCGVGEKLAITSKIYLSQLFKEAVKYPTARIIIGHNHPSGDPEPSQADLIFTKRMIECGNLMGIELLDHIIIGQDNYLSLREVTNIFD</sequence>
<dbReference type="Proteomes" id="UP000541058">
    <property type="component" value="Unassembled WGS sequence"/>
</dbReference>
<dbReference type="InterPro" id="IPR001405">
    <property type="entry name" value="UPF0758"/>
</dbReference>
<keyword evidence="6" id="KW-0482">Metalloprotease</keyword>
<dbReference type="Pfam" id="PF04002">
    <property type="entry name" value="RadC"/>
    <property type="match status" value="1"/>
</dbReference>
<keyword evidence="5" id="KW-0862">Zinc</keyword>
<protein>
    <recommendedName>
        <fullName evidence="7">MPN domain-containing protein</fullName>
    </recommendedName>
</protein>
<gene>
    <name evidence="8" type="ORF">GX355_05785</name>
</gene>
<dbReference type="PANTHER" id="PTHR30471">
    <property type="entry name" value="DNA REPAIR PROTEIN RADC"/>
    <property type="match status" value="1"/>
</dbReference>
<reference evidence="8 9" key="1">
    <citation type="journal article" date="2020" name="Biotechnol. Biofuels">
        <title>New insights from the biogas microbiome by comprehensive genome-resolved metagenomics of nearly 1600 species originating from multiple anaerobic digesters.</title>
        <authorList>
            <person name="Campanaro S."/>
            <person name="Treu L."/>
            <person name="Rodriguez-R L.M."/>
            <person name="Kovalovszki A."/>
            <person name="Ziels R.M."/>
            <person name="Maus I."/>
            <person name="Zhu X."/>
            <person name="Kougias P.G."/>
            <person name="Basile A."/>
            <person name="Luo G."/>
            <person name="Schluter A."/>
            <person name="Konstantinidis K.T."/>
            <person name="Angelidaki I."/>
        </authorList>
    </citation>
    <scope>NUCLEOTIDE SEQUENCE [LARGE SCALE GENOMIC DNA]</scope>
    <source>
        <strain evidence="8">AS23ysBPME_34</strain>
    </source>
</reference>
<comment type="similarity">
    <text evidence="1">Belongs to the UPF0758 family.</text>
</comment>
<evidence type="ECO:0000313" key="8">
    <source>
        <dbReference type="EMBL" id="NLJ18354.1"/>
    </source>
</evidence>
<dbReference type="RefSeq" id="WP_078756066.1">
    <property type="nucleotide sequence ID" value="NZ_CANBAE010000109.1"/>
</dbReference>
<dbReference type="PROSITE" id="PS01302">
    <property type="entry name" value="UPF0758"/>
    <property type="match status" value="1"/>
</dbReference>
<dbReference type="PROSITE" id="PS50249">
    <property type="entry name" value="MPN"/>
    <property type="match status" value="1"/>
</dbReference>
<keyword evidence="2" id="KW-0645">Protease</keyword>
<name>A0A7X8H001_9LACT</name>
<evidence type="ECO:0000259" key="7">
    <source>
        <dbReference type="PROSITE" id="PS50249"/>
    </source>
</evidence>
<organism evidence="8 9">
    <name type="scientific">Globicatella sulfidifaciens</name>
    <dbReference type="NCBI Taxonomy" id="136093"/>
    <lineage>
        <taxon>Bacteria</taxon>
        <taxon>Bacillati</taxon>
        <taxon>Bacillota</taxon>
        <taxon>Bacilli</taxon>
        <taxon>Lactobacillales</taxon>
        <taxon>Aerococcaceae</taxon>
        <taxon>Globicatella</taxon>
    </lineage>
</organism>
<evidence type="ECO:0000256" key="2">
    <source>
        <dbReference type="ARBA" id="ARBA00022670"/>
    </source>
</evidence>
<evidence type="ECO:0000256" key="4">
    <source>
        <dbReference type="ARBA" id="ARBA00022801"/>
    </source>
</evidence>
<dbReference type="GO" id="GO:0006508">
    <property type="term" value="P:proteolysis"/>
    <property type="evidence" value="ECO:0007669"/>
    <property type="project" value="UniProtKB-KW"/>
</dbReference>
<proteinExistence type="inferred from homology"/>
<dbReference type="InterPro" id="IPR025657">
    <property type="entry name" value="RadC_JAB"/>
</dbReference>
<dbReference type="GO" id="GO:0008237">
    <property type="term" value="F:metallopeptidase activity"/>
    <property type="evidence" value="ECO:0007669"/>
    <property type="project" value="UniProtKB-KW"/>
</dbReference>
<evidence type="ECO:0000256" key="1">
    <source>
        <dbReference type="ARBA" id="ARBA00010243"/>
    </source>
</evidence>
<evidence type="ECO:0000256" key="3">
    <source>
        <dbReference type="ARBA" id="ARBA00022723"/>
    </source>
</evidence>
<dbReference type="InterPro" id="IPR037518">
    <property type="entry name" value="MPN"/>
</dbReference>
<evidence type="ECO:0000256" key="5">
    <source>
        <dbReference type="ARBA" id="ARBA00022833"/>
    </source>
</evidence>
<dbReference type="PANTHER" id="PTHR30471:SF3">
    <property type="entry name" value="UPF0758 PROTEIN YEES-RELATED"/>
    <property type="match status" value="1"/>
</dbReference>
<comment type="caution">
    <text evidence="8">The sequence shown here is derived from an EMBL/GenBank/DDBJ whole genome shotgun (WGS) entry which is preliminary data.</text>
</comment>
<dbReference type="AlphaFoldDB" id="A0A7X8H001"/>
<evidence type="ECO:0000313" key="9">
    <source>
        <dbReference type="Proteomes" id="UP000541058"/>
    </source>
</evidence>